<dbReference type="Proteomes" id="UP000824041">
    <property type="component" value="Unassembled WGS sequence"/>
</dbReference>
<feature type="compositionally biased region" description="Basic and acidic residues" evidence="1">
    <location>
        <begin position="227"/>
        <end position="245"/>
    </location>
</feature>
<keyword evidence="2" id="KW-0472">Membrane</keyword>
<evidence type="ECO:0000256" key="2">
    <source>
        <dbReference type="SAM" id="Phobius"/>
    </source>
</evidence>
<evidence type="ECO:0000313" key="4">
    <source>
        <dbReference type="Proteomes" id="UP000824041"/>
    </source>
</evidence>
<evidence type="ECO:0000313" key="3">
    <source>
        <dbReference type="EMBL" id="HIZ21886.1"/>
    </source>
</evidence>
<feature type="transmembrane region" description="Helical" evidence="2">
    <location>
        <begin position="118"/>
        <end position="142"/>
    </location>
</feature>
<dbReference type="InterPro" id="IPR018770">
    <property type="entry name" value="ChloroindolylP_hydrolase"/>
</dbReference>
<organism evidence="3 4">
    <name type="scientific">Candidatus Blautia faecigallinarum</name>
    <dbReference type="NCBI Taxonomy" id="2838488"/>
    <lineage>
        <taxon>Bacteria</taxon>
        <taxon>Bacillati</taxon>
        <taxon>Bacillota</taxon>
        <taxon>Clostridia</taxon>
        <taxon>Lachnospirales</taxon>
        <taxon>Lachnospiraceae</taxon>
        <taxon>Blautia</taxon>
    </lineage>
</organism>
<protein>
    <submittedName>
        <fullName evidence="3">5-bromo-4-chloroindolyl phosphate hydrolysis family protein</fullName>
    </submittedName>
</protein>
<accession>A0A9D2ISS2</accession>
<name>A0A9D2ISS2_9FIRM</name>
<comment type="caution">
    <text evidence="3">The sequence shown here is derived from an EMBL/GenBank/DDBJ whole genome shotgun (WGS) entry which is preliminary data.</text>
</comment>
<feature type="transmembrane region" description="Helical" evidence="2">
    <location>
        <begin position="90"/>
        <end position="112"/>
    </location>
</feature>
<keyword evidence="2" id="KW-0812">Transmembrane</keyword>
<dbReference type="Pfam" id="PF10112">
    <property type="entry name" value="Halogen_Hydrol"/>
    <property type="match status" value="1"/>
</dbReference>
<sequence>MYRKEWDDLGDRIQDMIETAVNSSDFKKLSQSINDVLGQALDKVQDAVQGENTAKKENGKNRQSTVQPIRTANLYARLTGERVQSILQTVFGGLLAGGMGTGLFVFLLAGILMGGGMLALSVPALFLLFGTVAGAVLLILGVRGLSRLSRFKQYVRFLGKNTYGEFEDLSRALGKHIKFVKKDIRGMIARGWFLEGHIDKQETCLITSNDTYRQYIKAQEALEQRQREAEQAKKAAKERNEEEGRLSGQVREVLEKGEEYIARIRQSNDAIPGEEISRKISRMETIVRQIFKRVREHPEIVPDLKRLMDYYLPMTIKLLDAYEEMDAQPVQGENITSSKKEIEAAIDTLNEAFAKLLDSVFKDTAWDVSSDISVLHTMLAQEGLTKDDFTLS</sequence>
<proteinExistence type="predicted"/>
<keyword evidence="2" id="KW-1133">Transmembrane helix</keyword>
<reference evidence="3" key="2">
    <citation type="submission" date="2021-04" db="EMBL/GenBank/DDBJ databases">
        <authorList>
            <person name="Gilroy R."/>
        </authorList>
    </citation>
    <scope>NUCLEOTIDE SEQUENCE</scope>
    <source>
        <strain evidence="3">14324</strain>
    </source>
</reference>
<evidence type="ECO:0000256" key="1">
    <source>
        <dbReference type="SAM" id="MobiDB-lite"/>
    </source>
</evidence>
<dbReference type="AlphaFoldDB" id="A0A9D2ISS2"/>
<gene>
    <name evidence="3" type="ORF">IAA21_03685</name>
</gene>
<reference evidence="3" key="1">
    <citation type="journal article" date="2021" name="PeerJ">
        <title>Extensive microbial diversity within the chicken gut microbiome revealed by metagenomics and culture.</title>
        <authorList>
            <person name="Gilroy R."/>
            <person name="Ravi A."/>
            <person name="Getino M."/>
            <person name="Pursley I."/>
            <person name="Horton D.L."/>
            <person name="Alikhan N.F."/>
            <person name="Baker D."/>
            <person name="Gharbi K."/>
            <person name="Hall N."/>
            <person name="Watson M."/>
            <person name="Adriaenssens E.M."/>
            <person name="Foster-Nyarko E."/>
            <person name="Jarju S."/>
            <person name="Secka A."/>
            <person name="Antonio M."/>
            <person name="Oren A."/>
            <person name="Chaudhuri R.R."/>
            <person name="La Ragione R."/>
            <person name="Hildebrand F."/>
            <person name="Pallen M.J."/>
        </authorList>
    </citation>
    <scope>NUCLEOTIDE SEQUENCE</scope>
    <source>
        <strain evidence="3">14324</strain>
    </source>
</reference>
<feature type="region of interest" description="Disordered" evidence="1">
    <location>
        <begin position="227"/>
        <end position="247"/>
    </location>
</feature>
<dbReference type="EMBL" id="DXBU01000047">
    <property type="protein sequence ID" value="HIZ21886.1"/>
    <property type="molecule type" value="Genomic_DNA"/>
</dbReference>